<keyword evidence="6" id="KW-1185">Reference proteome</keyword>
<evidence type="ECO:0000313" key="5">
    <source>
        <dbReference type="EMBL" id="RYO75687.1"/>
    </source>
</evidence>
<dbReference type="PANTHER" id="PTHR43712">
    <property type="entry name" value="PUTATIVE (AFU_ORTHOLOGUE AFUA_4G14580)-RELATED"/>
    <property type="match status" value="1"/>
</dbReference>
<name>A0ABY0GSS2_9PEZI</name>
<proteinExistence type="predicted"/>
<dbReference type="SUPFAM" id="SSF53335">
    <property type="entry name" value="S-adenosyl-L-methionine-dependent methyltransferases"/>
    <property type="match status" value="1"/>
</dbReference>
<sequence>MPSKLDTVRMLELASTIQKQVTELQELLSAQDSIPASAEKERVSIELPKEAFTARDSILDATSELYDSLLDPLTLLFQKGAAYALANDATQSIYGVLQSDPVRALRFSSAMKAYASTPELDVSYVLDHYDWGALGKAQVIDIGGARGHVAIEIAKRFPNLQVLVQDRSDSIVGADAELPAELKQRVKFAAHDFFTPQTVTAQVYYFRWVMHNWSDKYCIIILRALIPALRPDARILIQDTCMPEPGTIARWREKDLRAADLNMLALFNARERSAREWGALLARADAKFVLKGVIEPPGSSLALIDIRWDCTG</sequence>
<evidence type="ECO:0000259" key="4">
    <source>
        <dbReference type="Pfam" id="PF00891"/>
    </source>
</evidence>
<dbReference type="EMBL" id="QJNS01000698">
    <property type="protein sequence ID" value="RYO75687.1"/>
    <property type="molecule type" value="Genomic_DNA"/>
</dbReference>
<evidence type="ECO:0000313" key="6">
    <source>
        <dbReference type="Proteomes" id="UP000294003"/>
    </source>
</evidence>
<dbReference type="InterPro" id="IPR016461">
    <property type="entry name" value="COMT-like"/>
</dbReference>
<evidence type="ECO:0000256" key="3">
    <source>
        <dbReference type="ARBA" id="ARBA00022691"/>
    </source>
</evidence>
<organism evidence="5 6">
    <name type="scientific">Monosporascus cannonballus</name>
    <dbReference type="NCBI Taxonomy" id="155416"/>
    <lineage>
        <taxon>Eukaryota</taxon>
        <taxon>Fungi</taxon>
        <taxon>Dikarya</taxon>
        <taxon>Ascomycota</taxon>
        <taxon>Pezizomycotina</taxon>
        <taxon>Sordariomycetes</taxon>
        <taxon>Xylariomycetidae</taxon>
        <taxon>Xylariales</taxon>
        <taxon>Xylariales incertae sedis</taxon>
        <taxon>Monosporascus</taxon>
    </lineage>
</organism>
<comment type="caution">
    <text evidence="5">The sequence shown here is derived from an EMBL/GenBank/DDBJ whole genome shotgun (WGS) entry which is preliminary data.</text>
</comment>
<reference evidence="5 6" key="1">
    <citation type="submission" date="2018-06" db="EMBL/GenBank/DDBJ databases">
        <title>Complete Genomes of Monosporascus.</title>
        <authorList>
            <person name="Robinson A.J."/>
            <person name="Natvig D.O."/>
        </authorList>
    </citation>
    <scope>NUCLEOTIDE SEQUENCE [LARGE SCALE GENOMIC DNA]</scope>
    <source>
        <strain evidence="5 6">CBS 609.92</strain>
    </source>
</reference>
<dbReference type="PANTHER" id="PTHR43712:SF12">
    <property type="entry name" value="STERIGMATOCYSTIN 8-O-METHYLTRANSFERASE"/>
    <property type="match status" value="1"/>
</dbReference>
<feature type="domain" description="O-methyltransferase C-terminal" evidence="4">
    <location>
        <begin position="92"/>
        <end position="284"/>
    </location>
</feature>
<keyword evidence="1" id="KW-0489">Methyltransferase</keyword>
<keyword evidence="3" id="KW-0949">S-adenosyl-L-methionine</keyword>
<dbReference type="Gene3D" id="3.40.50.150">
    <property type="entry name" value="Vaccinia Virus protein VP39"/>
    <property type="match status" value="1"/>
</dbReference>
<dbReference type="InterPro" id="IPR001077">
    <property type="entry name" value="COMT_C"/>
</dbReference>
<dbReference type="InterPro" id="IPR029063">
    <property type="entry name" value="SAM-dependent_MTases_sf"/>
</dbReference>
<evidence type="ECO:0000256" key="1">
    <source>
        <dbReference type="ARBA" id="ARBA00022603"/>
    </source>
</evidence>
<accession>A0ABY0GSS2</accession>
<dbReference type="PROSITE" id="PS51683">
    <property type="entry name" value="SAM_OMT_II"/>
    <property type="match status" value="1"/>
</dbReference>
<dbReference type="Pfam" id="PF00891">
    <property type="entry name" value="Methyltransf_2"/>
    <property type="match status" value="1"/>
</dbReference>
<keyword evidence="2" id="KW-0808">Transferase</keyword>
<dbReference type="Proteomes" id="UP000294003">
    <property type="component" value="Unassembled WGS sequence"/>
</dbReference>
<protein>
    <recommendedName>
        <fullName evidence="4">O-methyltransferase C-terminal domain-containing protein</fullName>
    </recommendedName>
</protein>
<gene>
    <name evidence="5" type="ORF">DL762_009877</name>
</gene>
<evidence type="ECO:0000256" key="2">
    <source>
        <dbReference type="ARBA" id="ARBA00022679"/>
    </source>
</evidence>